<dbReference type="PATRIC" id="fig|1196324.3.peg.1884"/>
<dbReference type="EMBL" id="AKKV01000024">
    <property type="protein sequence ID" value="EIT86000.1"/>
    <property type="molecule type" value="Genomic_DNA"/>
</dbReference>
<feature type="transmembrane region" description="Helical" evidence="1">
    <location>
        <begin position="54"/>
        <end position="74"/>
    </location>
</feature>
<evidence type="ECO:0000313" key="2">
    <source>
        <dbReference type="EMBL" id="EIT86000.1"/>
    </source>
</evidence>
<dbReference type="RefSeq" id="WP_007201932.1">
    <property type="nucleotide sequence ID" value="NZ_AKKV01000024.1"/>
</dbReference>
<dbReference type="Proteomes" id="UP000004080">
    <property type="component" value="Unassembled WGS sequence"/>
</dbReference>
<feature type="transmembrane region" description="Helical" evidence="1">
    <location>
        <begin position="20"/>
        <end position="42"/>
    </location>
</feature>
<dbReference type="AlphaFoldDB" id="I8UGK3"/>
<proteinExistence type="predicted"/>
<evidence type="ECO:0000256" key="1">
    <source>
        <dbReference type="SAM" id="Phobius"/>
    </source>
</evidence>
<keyword evidence="1" id="KW-0472">Membrane</keyword>
<keyword evidence="3" id="KW-1185">Reference proteome</keyword>
<evidence type="ECO:0000313" key="3">
    <source>
        <dbReference type="Proteomes" id="UP000004080"/>
    </source>
</evidence>
<sequence>MVSFESVQDAHTKVLALNDAPLTIAAEILWTFIGLCIIVDFFKSRKFTFGDYMARIVLLIMVLAAGAFLTQKIMAYDFSLDQKTWKQNYLNPYIQSLPVQEKEVVDFKQPTKTQIDKTGIKSNYLNPNSKSSWVQLLVRDSKNQLKTITVQVVIHKENIKKSYVKYRKMKKSISSTYNEQAYYETHLYVPEGYKILAPVSKDD</sequence>
<keyword evidence="1" id="KW-1133">Transmembrane helix</keyword>
<dbReference type="eggNOG" id="ENOG503451X">
    <property type="taxonomic scope" value="Bacteria"/>
</dbReference>
<comment type="caution">
    <text evidence="2">The sequence shown here is derived from an EMBL/GenBank/DDBJ whole genome shotgun (WGS) entry which is preliminary data.</text>
</comment>
<accession>I8UGK3</accession>
<reference evidence="2 3" key="1">
    <citation type="journal article" date="2012" name="J. Bacteriol.">
        <title>Genome of Bacillus macauensis ZFHKF-1, a Long-Chain-Forming Bacterium.</title>
        <authorList>
            <person name="Cai L."/>
            <person name="Zhang T."/>
        </authorList>
    </citation>
    <scope>NUCLEOTIDE SEQUENCE [LARGE SCALE GENOMIC DNA]</scope>
    <source>
        <strain evidence="2 3">ZFHKF-1</strain>
    </source>
</reference>
<name>I8UGK3_9BACL</name>
<keyword evidence="1" id="KW-0812">Transmembrane</keyword>
<dbReference type="OrthoDB" id="2875522at2"/>
<protein>
    <submittedName>
        <fullName evidence="2">Uncharacterized protein</fullName>
    </submittedName>
</protein>
<organism evidence="2 3">
    <name type="scientific">Fictibacillus macauensis ZFHKF-1</name>
    <dbReference type="NCBI Taxonomy" id="1196324"/>
    <lineage>
        <taxon>Bacteria</taxon>
        <taxon>Bacillati</taxon>
        <taxon>Bacillota</taxon>
        <taxon>Bacilli</taxon>
        <taxon>Bacillales</taxon>
        <taxon>Fictibacillaceae</taxon>
        <taxon>Fictibacillus</taxon>
    </lineage>
</organism>
<gene>
    <name evidence="2" type="ORF">A374_09194</name>
</gene>